<evidence type="ECO:0000256" key="1">
    <source>
        <dbReference type="ARBA" id="ARBA00023002"/>
    </source>
</evidence>
<gene>
    <name evidence="3" type="ORF">O0V09_08675</name>
</gene>
<name>A0A9J6RM61_9GAMM</name>
<dbReference type="RefSeq" id="WP_258331418.1">
    <property type="nucleotide sequence ID" value="NZ_JAPTGG010000006.1"/>
</dbReference>
<evidence type="ECO:0000313" key="3">
    <source>
        <dbReference type="EMBL" id="MCZ0865271.1"/>
    </source>
</evidence>
<protein>
    <submittedName>
        <fullName evidence="3">FAD-binding oxidoreductase</fullName>
    </submittedName>
</protein>
<dbReference type="SUPFAM" id="SSF51905">
    <property type="entry name" value="FAD/NAD(P)-binding domain"/>
    <property type="match status" value="1"/>
</dbReference>
<dbReference type="AlphaFoldDB" id="A0A9J6RM61"/>
<dbReference type="GO" id="GO:0005737">
    <property type="term" value="C:cytoplasm"/>
    <property type="evidence" value="ECO:0007669"/>
    <property type="project" value="TreeGrafter"/>
</dbReference>
<dbReference type="PANTHER" id="PTHR13847">
    <property type="entry name" value="SARCOSINE DEHYDROGENASE-RELATED"/>
    <property type="match status" value="1"/>
</dbReference>
<feature type="domain" description="FAD dependent oxidoreductase" evidence="2">
    <location>
        <begin position="33"/>
        <end position="395"/>
    </location>
</feature>
<dbReference type="Pfam" id="PF01266">
    <property type="entry name" value="DAO"/>
    <property type="match status" value="1"/>
</dbReference>
<reference evidence="3 4" key="1">
    <citation type="submission" date="2022-12" db="EMBL/GenBank/DDBJ databases">
        <title>Dasania phycosphaerae sp. nov., isolated from particulate material of the south coast of Korea.</title>
        <authorList>
            <person name="Jiang Y."/>
        </authorList>
    </citation>
    <scope>NUCLEOTIDE SEQUENCE [LARGE SCALE GENOMIC DNA]</scope>
    <source>
        <strain evidence="3 4">GY-19</strain>
    </source>
</reference>
<dbReference type="InterPro" id="IPR006076">
    <property type="entry name" value="FAD-dep_OxRdtase"/>
</dbReference>
<organism evidence="3 4">
    <name type="scientific">Dasania phycosphaerae</name>
    <dbReference type="NCBI Taxonomy" id="2950436"/>
    <lineage>
        <taxon>Bacteria</taxon>
        <taxon>Pseudomonadati</taxon>
        <taxon>Pseudomonadota</taxon>
        <taxon>Gammaproteobacteria</taxon>
        <taxon>Cellvibrionales</taxon>
        <taxon>Spongiibacteraceae</taxon>
        <taxon>Dasania</taxon>
    </lineage>
</organism>
<proteinExistence type="predicted"/>
<dbReference type="GO" id="GO:0016491">
    <property type="term" value="F:oxidoreductase activity"/>
    <property type="evidence" value="ECO:0007669"/>
    <property type="project" value="UniProtKB-KW"/>
</dbReference>
<accession>A0A9J6RM61</accession>
<dbReference type="PANTHER" id="PTHR13847:SF285">
    <property type="entry name" value="FAD DEPENDENT OXIDOREDUCTASE DOMAIN-CONTAINING PROTEIN"/>
    <property type="match status" value="1"/>
</dbReference>
<dbReference type="InterPro" id="IPR036188">
    <property type="entry name" value="FAD/NAD-bd_sf"/>
</dbReference>
<sequence>MTDYNKQTVSFWFDTLAEQIQPRPALTEDIQADVAIIGAGFTGLWTAYYLNKQQPDLRIAIIESETAGFGASGRNGGWLMGAMAGKTKYLAGLPEAERQAGYQLIFGIIAEVKQVLAAENIDCDLHHGGSVYAAARYPEQLAFQQEELKHLYQAGLSEDDYRWLSKAELDDTVRMRKGMGGIYTPHCAVINPAKLVRGLAQCLERKGVTIYEQSAVTQVGHKQLQTAQGSVRADVIVPATEGFADELMGLKRYVLPIQSLIVATEPLSESQWDEIGLADRPTFSDAGRMATYGQRSADGRIIFGARGGYIYGGKVRHRFALTDPEFREREQILRDLFPSLANVNITHGWGGTLGMARNFTPFAVFDANSGIASAGGYGGEGVGASNLFGRTLADMILQKQTELTAMPWAFSPATHKSALKRWEPEPCRWLTYQTLLNVFSWEEDLYNKGKAPAWQRKAVAAVCDKLALLMA</sequence>
<keyword evidence="4" id="KW-1185">Reference proteome</keyword>
<keyword evidence="1" id="KW-0560">Oxidoreductase</keyword>
<dbReference type="Gene3D" id="3.30.9.10">
    <property type="entry name" value="D-Amino Acid Oxidase, subunit A, domain 2"/>
    <property type="match status" value="1"/>
</dbReference>
<comment type="caution">
    <text evidence="3">The sequence shown here is derived from an EMBL/GenBank/DDBJ whole genome shotgun (WGS) entry which is preliminary data.</text>
</comment>
<dbReference type="Proteomes" id="UP001069090">
    <property type="component" value="Unassembled WGS sequence"/>
</dbReference>
<evidence type="ECO:0000313" key="4">
    <source>
        <dbReference type="Proteomes" id="UP001069090"/>
    </source>
</evidence>
<evidence type="ECO:0000259" key="2">
    <source>
        <dbReference type="Pfam" id="PF01266"/>
    </source>
</evidence>
<dbReference type="Gene3D" id="3.50.50.60">
    <property type="entry name" value="FAD/NAD(P)-binding domain"/>
    <property type="match status" value="1"/>
</dbReference>
<dbReference type="EMBL" id="JAPTGG010000006">
    <property type="protein sequence ID" value="MCZ0865271.1"/>
    <property type="molecule type" value="Genomic_DNA"/>
</dbReference>